<feature type="compositionally biased region" description="Basic and acidic residues" evidence="7">
    <location>
        <begin position="551"/>
        <end position="570"/>
    </location>
</feature>
<evidence type="ECO:0000256" key="2">
    <source>
        <dbReference type="ARBA" id="ARBA00022527"/>
    </source>
</evidence>
<feature type="compositionally biased region" description="Basic and acidic residues" evidence="7">
    <location>
        <begin position="909"/>
        <end position="918"/>
    </location>
</feature>
<evidence type="ECO:0000256" key="6">
    <source>
        <dbReference type="ARBA" id="ARBA00022840"/>
    </source>
</evidence>
<keyword evidence="8" id="KW-0812">Transmembrane</keyword>
<feature type="transmembrane region" description="Helical" evidence="8">
    <location>
        <begin position="177"/>
        <end position="203"/>
    </location>
</feature>
<feature type="region of interest" description="Disordered" evidence="7">
    <location>
        <begin position="1027"/>
        <end position="1087"/>
    </location>
</feature>
<evidence type="ECO:0000256" key="8">
    <source>
        <dbReference type="SAM" id="Phobius"/>
    </source>
</evidence>
<evidence type="ECO:0000256" key="7">
    <source>
        <dbReference type="SAM" id="MobiDB-lite"/>
    </source>
</evidence>
<feature type="transmembrane region" description="Helical" evidence="8">
    <location>
        <begin position="91"/>
        <end position="114"/>
    </location>
</feature>
<name>A0AAV4C471_9GAST</name>
<dbReference type="PANTHER" id="PTHR46485:SF5">
    <property type="entry name" value="CENTER DIVIDER, ISOFORM A"/>
    <property type="match status" value="1"/>
</dbReference>
<feature type="region of interest" description="Disordered" evidence="7">
    <location>
        <begin position="1198"/>
        <end position="1217"/>
    </location>
</feature>
<evidence type="ECO:0000256" key="5">
    <source>
        <dbReference type="ARBA" id="ARBA00022777"/>
    </source>
</evidence>
<dbReference type="PROSITE" id="PS50011">
    <property type="entry name" value="PROTEIN_KINASE_DOM"/>
    <property type="match status" value="1"/>
</dbReference>
<feature type="transmembrane region" description="Helical" evidence="8">
    <location>
        <begin position="126"/>
        <end position="148"/>
    </location>
</feature>
<dbReference type="Proteomes" id="UP000735302">
    <property type="component" value="Unassembled WGS sequence"/>
</dbReference>
<dbReference type="GO" id="GO:0005634">
    <property type="term" value="C:nucleus"/>
    <property type="evidence" value="ECO:0007669"/>
    <property type="project" value="TreeGrafter"/>
</dbReference>
<organism evidence="10 11">
    <name type="scientific">Plakobranchus ocellatus</name>
    <dbReference type="NCBI Taxonomy" id="259542"/>
    <lineage>
        <taxon>Eukaryota</taxon>
        <taxon>Metazoa</taxon>
        <taxon>Spiralia</taxon>
        <taxon>Lophotrochozoa</taxon>
        <taxon>Mollusca</taxon>
        <taxon>Gastropoda</taxon>
        <taxon>Heterobranchia</taxon>
        <taxon>Euthyneura</taxon>
        <taxon>Panpulmonata</taxon>
        <taxon>Sacoglossa</taxon>
        <taxon>Placobranchoidea</taxon>
        <taxon>Plakobranchidae</taxon>
        <taxon>Plakobranchus</taxon>
    </lineage>
</organism>
<feature type="compositionally biased region" description="Polar residues" evidence="7">
    <location>
        <begin position="1417"/>
        <end position="1426"/>
    </location>
</feature>
<dbReference type="GO" id="GO:0005737">
    <property type="term" value="C:cytoplasm"/>
    <property type="evidence" value="ECO:0007669"/>
    <property type="project" value="TreeGrafter"/>
</dbReference>
<feature type="compositionally biased region" description="Polar residues" evidence="7">
    <location>
        <begin position="1048"/>
        <end position="1057"/>
    </location>
</feature>
<evidence type="ECO:0000256" key="1">
    <source>
        <dbReference type="ARBA" id="ARBA00005843"/>
    </source>
</evidence>
<dbReference type="Pfam" id="PF07714">
    <property type="entry name" value="PK_Tyr_Ser-Thr"/>
    <property type="match status" value="1"/>
</dbReference>
<feature type="compositionally biased region" description="Basic and acidic residues" evidence="7">
    <location>
        <begin position="968"/>
        <end position="985"/>
    </location>
</feature>
<feature type="region of interest" description="Disordered" evidence="7">
    <location>
        <begin position="1125"/>
        <end position="1193"/>
    </location>
</feature>
<feature type="region of interest" description="Disordered" evidence="7">
    <location>
        <begin position="551"/>
        <end position="586"/>
    </location>
</feature>
<feature type="compositionally biased region" description="Low complexity" evidence="7">
    <location>
        <begin position="1455"/>
        <end position="1466"/>
    </location>
</feature>
<evidence type="ECO:0000256" key="4">
    <source>
        <dbReference type="ARBA" id="ARBA00022741"/>
    </source>
</evidence>
<dbReference type="GO" id="GO:0030036">
    <property type="term" value="P:actin cytoskeleton organization"/>
    <property type="evidence" value="ECO:0007669"/>
    <property type="project" value="TreeGrafter"/>
</dbReference>
<feature type="compositionally biased region" description="Low complexity" evidence="7">
    <location>
        <begin position="1248"/>
        <end position="1263"/>
    </location>
</feature>
<dbReference type="InterPro" id="IPR000719">
    <property type="entry name" value="Prot_kinase_dom"/>
</dbReference>
<keyword evidence="2" id="KW-0723">Serine/threonine-protein kinase</keyword>
<feature type="compositionally biased region" description="Basic residues" evidence="7">
    <location>
        <begin position="1427"/>
        <end position="1448"/>
    </location>
</feature>
<feature type="region of interest" description="Disordered" evidence="7">
    <location>
        <begin position="1411"/>
        <end position="1467"/>
    </location>
</feature>
<dbReference type="GO" id="GO:0005524">
    <property type="term" value="F:ATP binding"/>
    <property type="evidence" value="ECO:0007669"/>
    <property type="project" value="UniProtKB-KW"/>
</dbReference>
<evidence type="ECO:0000313" key="10">
    <source>
        <dbReference type="EMBL" id="GFO27475.1"/>
    </source>
</evidence>
<proteinExistence type="inferred from homology"/>
<dbReference type="InterPro" id="IPR011009">
    <property type="entry name" value="Kinase-like_dom_sf"/>
</dbReference>
<dbReference type="SUPFAM" id="SSF56112">
    <property type="entry name" value="Protein kinase-like (PK-like)"/>
    <property type="match status" value="1"/>
</dbReference>
<dbReference type="Gene3D" id="1.10.510.10">
    <property type="entry name" value="Transferase(Phosphotransferase) domain 1"/>
    <property type="match status" value="1"/>
</dbReference>
<dbReference type="InterPro" id="IPR050940">
    <property type="entry name" value="Actin_reg-Ser/Thr_kinase"/>
</dbReference>
<evidence type="ECO:0000256" key="3">
    <source>
        <dbReference type="ARBA" id="ARBA00022679"/>
    </source>
</evidence>
<feature type="compositionally biased region" description="Basic and acidic residues" evidence="7">
    <location>
        <begin position="1058"/>
        <end position="1074"/>
    </location>
</feature>
<evidence type="ECO:0000313" key="11">
    <source>
        <dbReference type="Proteomes" id="UP000735302"/>
    </source>
</evidence>
<comment type="similarity">
    <text evidence="1">Belongs to the protein kinase superfamily. TKL Ser/Thr protein kinase family.</text>
</comment>
<accession>A0AAV4C471</accession>
<feature type="region of interest" description="Disordered" evidence="7">
    <location>
        <begin position="892"/>
        <end position="926"/>
    </location>
</feature>
<comment type="caution">
    <text evidence="10">The sequence shown here is derived from an EMBL/GenBank/DDBJ whole genome shotgun (WGS) entry which is preliminary data.</text>
</comment>
<feature type="transmembrane region" description="Helical" evidence="8">
    <location>
        <begin position="57"/>
        <end position="79"/>
    </location>
</feature>
<feature type="transmembrane region" description="Helical" evidence="8">
    <location>
        <begin position="267"/>
        <end position="293"/>
    </location>
</feature>
<feature type="domain" description="Protein kinase" evidence="9">
    <location>
        <begin position="311"/>
        <end position="623"/>
    </location>
</feature>
<evidence type="ECO:0000259" key="9">
    <source>
        <dbReference type="PROSITE" id="PS50011"/>
    </source>
</evidence>
<feature type="compositionally biased region" description="Polar residues" evidence="7">
    <location>
        <begin position="575"/>
        <end position="584"/>
    </location>
</feature>
<feature type="region of interest" description="Disordered" evidence="7">
    <location>
        <begin position="1231"/>
        <end position="1271"/>
    </location>
</feature>
<gene>
    <name evidence="10" type="ORF">PoB_005398000</name>
</gene>
<feature type="transmembrane region" description="Helical" evidence="8">
    <location>
        <begin position="235"/>
        <end position="255"/>
    </location>
</feature>
<feature type="compositionally biased region" description="Low complexity" evidence="7">
    <location>
        <begin position="995"/>
        <end position="1005"/>
    </location>
</feature>
<dbReference type="InterPro" id="IPR001245">
    <property type="entry name" value="Ser-Thr/Tyr_kinase_cat_dom"/>
</dbReference>
<sequence length="1773" mass="194950">MASTSNSTDSESALQNDATLNLALTVMSAVGVAGCSMGVVSKLTFRYVIPVAWKCCLWLADAACLALSLGLLLISRYVAGAGKETCMAGGFFTLFGILDLVSSLTLTGFTFCLIQSPAKMSQLSTFRWSLFLGIVLPQKAVVLLLSALPVMPLDYFDRESPYPLACFPIRQEGDEGATFGAILFFIVWIVLLIGIVLVIVLSVRYWAGPDTRVHASSPSLWQMQKMEQARTHHKFTLLETGLCSASVLLLTVVVYTNTPTTAPPQWVTFMVLAALALVHVVVGVAHFVIWSVLCGDGAGQKKEPHHRLKQLQLIRTDGRGRLRMKATWAAGKGVWRRGLLKVYGPAHIKAWAQEIVVLGLLRKSQSASVLQCLWTSNTNPYFETMTLISGDIVTSDSRLTCLELTSSGTLQDLLKNMDVPLPEPCQRTIMHDIAEGLSYLHDQNVLHRNLTSAAVYIKGSVKCFVLRAAVGDFEEAQIYGTLLTGSPNSTMTRKRFFFPDIRSYALVGIEMLAKICECRQRDKQPHRRMAAVKGPQKFSKSNDVVVQARDSRHQQDHVKYGHQHYNEDKSHNKRSQNGGKNNRFTGDECKEYRSKMTVQSNKIPLSTKPEKNHLLANHVHNDYHNNVDQYDGTEKCISVGDTDIAEYNFDQNWKLQMRSSGTMNCDRVGNLEKGLEKRWEKDSDNDYNPHEDRYKHSQIPGITNVTTPTQFHFPNNSIFRAASAESAEHLGIIEEEIERAQRVKLVAVKGSHHHQGGYITSKTEDGREIFIPASYANKSCAGVSSASSGYGSSGGGYSSMNGNSSYAEGSGASKTNTYIGSTEYRQVHKTASAATVSSFGDDILEVLPGMTDVEERPKSHGEGMLKELFKAKRDAKEEVLIQSYEERVRRGELGSNTDNLPDGVVFPKKNKDQEHNPTVEELLTGRPTKIDDASESLQQQQHHQEQEEYQHHIELQEEQQQKAGNSEGLDKSKGPQRSKNDDRKISAPTNRPKTAASASPASSIAQRMQRAIHRPLSASNTSFREWNARSSLKRNKARAALKRALSGKSHQQPQQKRNLSEERGSRAKEVEMKYRGLTRPGSALSQVSSINGEDNFLEEDIVQIKEAHARDQPIISLTSQSNLPSANISLKSRGPCSSDLPAVEESSSLPHFEEIIDNNSQEQSEPPKANVMRKPSTKNRPAPPPPPNEILIPITVPASSPASQPLTGPTENSVTISEGSQSYSAFDCKPQNIFSEHPDESFTSVEPASSSNSSSTADTNAYSKNSGLSDTTAEKIESDMNDIINSSRNLAAHQKSKPELPPGIRLIDSGFDSASISSEESCLCAAAALQVVDDGDASGPSEIFSQGTCSCACSNCLGSNARDDGRNGSSWTGSLDSETWSNSNSFSSYDANMHRRKLPSKREKEIPGCILAPDEQYPSSSQGTKTTRSHSLHPHTKYSPKRNHRRLSYTKSQCRSSASETSSVASRRYRELVKKGVPLRVSVVAVDGGRPDDSFEIEQDVPLADSLSDSQNDNNEIDRNLYKDLQTKGFFERDRIAGSLQVVDSPRSSNFGEYENIADETDERYQDLSPIPSLEDIIKEIPDETGQFSDETKAFLNRPDSELSIKALQAVLSRTGSSVEDKTPHSGELIIDRIFTHQGPSETMASTFGLTQNGLDLDVSAIREVALLPGSGSPHDLAYGTDIVGLLPGMDGRHVTYCHRLSSQLCLVNITDLLPAAPQALDKLRHRLQQTGRIGRIGNQILDTILASWLSTTPPTSAMIVGQLSDHITETEL</sequence>
<keyword evidence="6" id="KW-0067">ATP-binding</keyword>
<dbReference type="PANTHER" id="PTHR46485">
    <property type="entry name" value="LIM DOMAIN KINASE 1"/>
    <property type="match status" value="1"/>
</dbReference>
<feature type="transmembrane region" description="Helical" evidence="8">
    <location>
        <begin position="20"/>
        <end position="45"/>
    </location>
</feature>
<keyword evidence="5 10" id="KW-0418">Kinase</keyword>
<reference evidence="10 11" key="1">
    <citation type="journal article" date="2021" name="Elife">
        <title>Chloroplast acquisition without the gene transfer in kleptoplastic sea slugs, Plakobranchus ocellatus.</title>
        <authorList>
            <person name="Maeda T."/>
            <person name="Takahashi S."/>
            <person name="Yoshida T."/>
            <person name="Shimamura S."/>
            <person name="Takaki Y."/>
            <person name="Nagai Y."/>
            <person name="Toyoda A."/>
            <person name="Suzuki Y."/>
            <person name="Arimoto A."/>
            <person name="Ishii H."/>
            <person name="Satoh N."/>
            <person name="Nishiyama T."/>
            <person name="Hasebe M."/>
            <person name="Maruyama T."/>
            <person name="Minagawa J."/>
            <person name="Obokata J."/>
            <person name="Shigenobu S."/>
        </authorList>
    </citation>
    <scope>NUCLEOTIDE SEQUENCE [LARGE SCALE GENOMIC DNA]</scope>
</reference>
<dbReference type="GO" id="GO:0004674">
    <property type="term" value="F:protein serine/threonine kinase activity"/>
    <property type="evidence" value="ECO:0007669"/>
    <property type="project" value="UniProtKB-KW"/>
</dbReference>
<feature type="region of interest" description="Disordered" evidence="7">
    <location>
        <begin position="958"/>
        <end position="1009"/>
    </location>
</feature>
<protein>
    <submittedName>
        <fullName evidence="10">Leucine-rich repeat serine/threonine-protein kinase 2</fullName>
    </submittedName>
</protein>
<feature type="compositionally biased region" description="Basic residues" evidence="7">
    <location>
        <begin position="1031"/>
        <end position="1041"/>
    </location>
</feature>
<dbReference type="EMBL" id="BLXT01005922">
    <property type="protein sequence ID" value="GFO27475.1"/>
    <property type="molecule type" value="Genomic_DNA"/>
</dbReference>
<keyword evidence="8" id="KW-0472">Membrane</keyword>
<keyword evidence="4" id="KW-0547">Nucleotide-binding</keyword>
<keyword evidence="3" id="KW-0808">Transferase</keyword>
<keyword evidence="8" id="KW-1133">Transmembrane helix</keyword>
<keyword evidence="11" id="KW-1185">Reference proteome</keyword>